<dbReference type="AlphaFoldDB" id="X1MDV5"/>
<feature type="non-terminal residue" evidence="1">
    <location>
        <position position="1"/>
    </location>
</feature>
<name>X1MDV5_9ZZZZ</name>
<sequence length="162" mass="18449">LTNDYWTCGYWLANNERKGGGGRFRLIHIPPGATITHAYLKLTARSTDNLPNVNTRLRGELNINPTTFGAIADYLARERTAAVVDWDDIPPWTLGTQYQSPDIKTIIQEIVNLDGWASGNPLVIFWDDHDDRSAHTSYTVRRARSWNHTLKTPPILYIEWTA</sequence>
<protein>
    <submittedName>
        <fullName evidence="1">Uncharacterized protein</fullName>
    </submittedName>
</protein>
<accession>X1MDV5</accession>
<organism evidence="1">
    <name type="scientific">marine sediment metagenome</name>
    <dbReference type="NCBI Taxonomy" id="412755"/>
    <lineage>
        <taxon>unclassified sequences</taxon>
        <taxon>metagenomes</taxon>
        <taxon>ecological metagenomes</taxon>
    </lineage>
</organism>
<reference evidence="1" key="1">
    <citation type="journal article" date="2014" name="Front. Microbiol.">
        <title>High frequency of phylogenetically diverse reductive dehalogenase-homologous genes in deep subseafloor sedimentary metagenomes.</title>
        <authorList>
            <person name="Kawai M."/>
            <person name="Futagami T."/>
            <person name="Toyoda A."/>
            <person name="Takaki Y."/>
            <person name="Nishi S."/>
            <person name="Hori S."/>
            <person name="Arai W."/>
            <person name="Tsubouchi T."/>
            <person name="Morono Y."/>
            <person name="Uchiyama I."/>
            <person name="Ito T."/>
            <person name="Fujiyama A."/>
            <person name="Inagaki F."/>
            <person name="Takami H."/>
        </authorList>
    </citation>
    <scope>NUCLEOTIDE SEQUENCE</scope>
    <source>
        <strain evidence="1">Expedition CK06-06</strain>
    </source>
</reference>
<gene>
    <name evidence="1" type="ORF">S06H3_21289</name>
</gene>
<comment type="caution">
    <text evidence="1">The sequence shown here is derived from an EMBL/GenBank/DDBJ whole genome shotgun (WGS) entry which is preliminary data.</text>
</comment>
<evidence type="ECO:0000313" key="1">
    <source>
        <dbReference type="EMBL" id="GAI04529.1"/>
    </source>
</evidence>
<dbReference type="EMBL" id="BARV01011157">
    <property type="protein sequence ID" value="GAI04529.1"/>
    <property type="molecule type" value="Genomic_DNA"/>
</dbReference>
<proteinExistence type="predicted"/>